<dbReference type="RefSeq" id="XP_070912457.1">
    <property type="nucleotide sequence ID" value="XM_071056356.1"/>
</dbReference>
<dbReference type="PANTHER" id="PTHR38847">
    <property type="match status" value="1"/>
</dbReference>
<feature type="chain" id="PRO_5046415616" description="Secreted protein" evidence="1">
    <location>
        <begin position="22"/>
        <end position="202"/>
    </location>
</feature>
<keyword evidence="3" id="KW-1185">Reference proteome</keyword>
<keyword evidence="1" id="KW-0732">Signal</keyword>
<sequence length="202" mass="21191">MGLLVCLTVLLAVASPSLVSAEAPAAPAAPAVSPRITSISYSGNGCLQDPKQTGSLNDATFTYHNFALSMPGGNQTLNCQVHVQANGVGSGWQMALSRNRVNGHVVLSPGTALTHYTTVYFSQDASNTGTLRGSVENDGKQTMNQAVTLVSEAGGSKVWSQCTGSDGYIGILNVNFRGALTGSGKAYFEALSENWDVEWRRC</sequence>
<comment type="caution">
    <text evidence="2">The sequence shown here is derived from an EMBL/GenBank/DDBJ whole genome shotgun (WGS) entry which is preliminary data.</text>
</comment>
<gene>
    <name evidence="2" type="ORF">MFIFM68171_00934</name>
</gene>
<dbReference type="EMBL" id="BAAFSV010000001">
    <property type="protein sequence ID" value="GAB1310724.1"/>
    <property type="molecule type" value="Genomic_DNA"/>
</dbReference>
<evidence type="ECO:0000313" key="3">
    <source>
        <dbReference type="Proteomes" id="UP001628179"/>
    </source>
</evidence>
<dbReference type="Proteomes" id="UP001628179">
    <property type="component" value="Unassembled WGS sequence"/>
</dbReference>
<organism evidence="2 3">
    <name type="scientific">Madurella fahalii</name>
    <dbReference type="NCBI Taxonomy" id="1157608"/>
    <lineage>
        <taxon>Eukaryota</taxon>
        <taxon>Fungi</taxon>
        <taxon>Dikarya</taxon>
        <taxon>Ascomycota</taxon>
        <taxon>Pezizomycotina</taxon>
        <taxon>Sordariomycetes</taxon>
        <taxon>Sordariomycetidae</taxon>
        <taxon>Sordariales</taxon>
        <taxon>Sordariales incertae sedis</taxon>
        <taxon>Madurella</taxon>
    </lineage>
</organism>
<feature type="signal peptide" evidence="1">
    <location>
        <begin position="1"/>
        <end position="21"/>
    </location>
</feature>
<dbReference type="InterPro" id="IPR025649">
    <property type="entry name" value="DUF4360"/>
</dbReference>
<evidence type="ECO:0000256" key="1">
    <source>
        <dbReference type="SAM" id="SignalP"/>
    </source>
</evidence>
<proteinExistence type="predicted"/>
<dbReference type="PANTHER" id="PTHR38847:SF1">
    <property type="entry name" value="PSEUDOURIDINE SYNTHASE RSUA_RLUA-LIKE DOMAIN-CONTAINING PROTEIN"/>
    <property type="match status" value="1"/>
</dbReference>
<evidence type="ECO:0000313" key="2">
    <source>
        <dbReference type="EMBL" id="GAB1310724.1"/>
    </source>
</evidence>
<evidence type="ECO:0008006" key="4">
    <source>
        <dbReference type="Google" id="ProtNLM"/>
    </source>
</evidence>
<dbReference type="Pfam" id="PF14273">
    <property type="entry name" value="DUF4360"/>
    <property type="match status" value="1"/>
</dbReference>
<name>A0ABQ0FZ74_9PEZI</name>
<protein>
    <recommendedName>
        <fullName evidence="4">Secreted protein</fullName>
    </recommendedName>
</protein>
<dbReference type="GeneID" id="98171679"/>
<reference evidence="2 3" key="1">
    <citation type="submission" date="2024-09" db="EMBL/GenBank/DDBJ databases">
        <title>Itraconazole resistance in Madurella fahalii resulting from another homologue of gene encoding cytochrome P450 14-alpha sterol demethylase (CYP51).</title>
        <authorList>
            <person name="Yoshioka I."/>
            <person name="Fahal A.H."/>
            <person name="Kaneko S."/>
            <person name="Yaguchi T."/>
        </authorList>
    </citation>
    <scope>NUCLEOTIDE SEQUENCE [LARGE SCALE GENOMIC DNA]</scope>
    <source>
        <strain evidence="2 3">IFM 68171</strain>
    </source>
</reference>
<accession>A0ABQ0FZ74</accession>